<dbReference type="OrthoDB" id="5372974at2"/>
<dbReference type="STRING" id="1069081.SAMN05660197_0187"/>
<sequence>MLVVIPVASINNQESLVCTIADAKSFAFVKLSESMQIENIQFKENFANEFFDYIVTPKKDDELDEAYELGARALLANNGMSIEDIIEAMMFRELDEIV</sequence>
<gene>
    <name evidence="1" type="ORF">SAMN05660197_0187</name>
</gene>
<dbReference type="RefSeq" id="WP_084274722.1">
    <property type="nucleotide sequence ID" value="NZ_AP026671.1"/>
</dbReference>
<keyword evidence="2" id="KW-1185">Reference proteome</keyword>
<organism evidence="1 2">
    <name type="scientific">Nitratiruptor tergarcus DSM 16512</name>
    <dbReference type="NCBI Taxonomy" id="1069081"/>
    <lineage>
        <taxon>Bacteria</taxon>
        <taxon>Pseudomonadati</taxon>
        <taxon>Campylobacterota</taxon>
        <taxon>Epsilonproteobacteria</taxon>
        <taxon>Nautiliales</taxon>
        <taxon>Nitratiruptoraceae</taxon>
        <taxon>Nitratiruptor</taxon>
    </lineage>
</organism>
<dbReference type="AlphaFoldDB" id="A0A1W1WQF0"/>
<evidence type="ECO:0000313" key="2">
    <source>
        <dbReference type="Proteomes" id="UP000192602"/>
    </source>
</evidence>
<evidence type="ECO:0000313" key="1">
    <source>
        <dbReference type="EMBL" id="SMC08435.1"/>
    </source>
</evidence>
<dbReference type="Proteomes" id="UP000192602">
    <property type="component" value="Unassembled WGS sequence"/>
</dbReference>
<name>A0A1W1WQF0_9BACT</name>
<dbReference type="EMBL" id="FWWZ01000001">
    <property type="protein sequence ID" value="SMC08435.1"/>
    <property type="molecule type" value="Genomic_DNA"/>
</dbReference>
<accession>A0A1W1WQF0</accession>
<reference evidence="2" key="1">
    <citation type="submission" date="2017-04" db="EMBL/GenBank/DDBJ databases">
        <authorList>
            <person name="Varghese N."/>
            <person name="Submissions S."/>
        </authorList>
    </citation>
    <scope>NUCLEOTIDE SEQUENCE [LARGE SCALE GENOMIC DNA]</scope>
    <source>
        <strain evidence="2">DSM 16512</strain>
    </source>
</reference>
<protein>
    <submittedName>
        <fullName evidence="1">Uncharacterized protein</fullName>
    </submittedName>
</protein>
<proteinExistence type="predicted"/>